<dbReference type="RefSeq" id="YP_009399519.1">
    <property type="nucleotide sequence ID" value="NC_035297.1"/>
</dbReference>
<proteinExistence type="predicted"/>
<name>A0A1Z1MTM6_9FLOR</name>
<evidence type="ECO:0000313" key="1">
    <source>
        <dbReference type="EMBL" id="ARW69125.1"/>
    </source>
</evidence>
<dbReference type="EMBL" id="MF101455">
    <property type="protein sequence ID" value="ARW69125.1"/>
    <property type="molecule type" value="Genomic_DNA"/>
</dbReference>
<dbReference type="GeneID" id="33349298"/>
<geneLocation type="chloroplast" evidence="1"/>
<protein>
    <submittedName>
        <fullName evidence="1">Uncharacterized protein</fullName>
    </submittedName>
</protein>
<organism evidence="1">
    <name type="scientific">Dictyomenia sonderi</name>
    <dbReference type="NCBI Taxonomy" id="2007178"/>
    <lineage>
        <taxon>Eukaryota</taxon>
        <taxon>Rhodophyta</taxon>
        <taxon>Florideophyceae</taxon>
        <taxon>Rhodymeniophycidae</taxon>
        <taxon>Ceramiales</taxon>
        <taxon>Rhodomelaceae</taxon>
        <taxon>Pterosiphonieae</taxon>
        <taxon>Dictyomenia</taxon>
    </lineage>
</organism>
<keyword evidence="1" id="KW-0150">Chloroplast</keyword>
<gene>
    <name evidence="1" type="primary">orf65</name>
</gene>
<sequence length="65" mass="8104">MYFYINQIDYKTIANFITKYLKVNLTYLFTYLKIRIIKKIYNEIILEITKYFLRKSTKTRKLVNH</sequence>
<reference evidence="1" key="1">
    <citation type="journal article" date="2017" name="J. Phycol.">
        <title>Analysis of chloroplast genomes and a supermatrix inform reclassification of the Rhodomelaceae (Rhodophyta).</title>
        <authorList>
            <person name="Diaz-Tapia P."/>
            <person name="Maggs C.A."/>
            <person name="West J.A."/>
            <person name="Verbruggen H."/>
        </authorList>
    </citation>
    <scope>NUCLEOTIDE SEQUENCE</scope>
    <source>
        <strain evidence="1">PD1725</strain>
    </source>
</reference>
<accession>A0A1Z1MTM6</accession>
<dbReference type="AlphaFoldDB" id="A0A1Z1MTM6"/>
<keyword evidence="1" id="KW-0934">Plastid</keyword>